<comment type="caution">
    <text evidence="2">The sequence shown here is derived from an EMBL/GenBank/DDBJ whole genome shotgun (WGS) entry which is preliminary data.</text>
</comment>
<dbReference type="EMBL" id="AHHD01000200">
    <property type="protein sequence ID" value="EKG18574.1"/>
    <property type="molecule type" value="Genomic_DNA"/>
</dbReference>
<gene>
    <name evidence="2" type="ORF">MPH_04172</name>
</gene>
<organism evidence="2 3">
    <name type="scientific">Macrophomina phaseolina (strain MS6)</name>
    <name type="common">Charcoal rot fungus</name>
    <dbReference type="NCBI Taxonomy" id="1126212"/>
    <lineage>
        <taxon>Eukaryota</taxon>
        <taxon>Fungi</taxon>
        <taxon>Dikarya</taxon>
        <taxon>Ascomycota</taxon>
        <taxon>Pezizomycotina</taxon>
        <taxon>Dothideomycetes</taxon>
        <taxon>Dothideomycetes incertae sedis</taxon>
        <taxon>Botryosphaeriales</taxon>
        <taxon>Botryosphaeriaceae</taxon>
        <taxon>Macrophomina</taxon>
    </lineage>
</organism>
<dbReference type="AlphaFoldDB" id="K2S854"/>
<evidence type="ECO:0000313" key="3">
    <source>
        <dbReference type="Proteomes" id="UP000007129"/>
    </source>
</evidence>
<proteinExistence type="predicted"/>
<reference evidence="2 3" key="1">
    <citation type="journal article" date="2012" name="BMC Genomics">
        <title>Tools to kill: Genome of one of the most destructive plant pathogenic fungi Macrophomina phaseolina.</title>
        <authorList>
            <person name="Islam M.S."/>
            <person name="Haque M.S."/>
            <person name="Islam M.M."/>
            <person name="Emdad E.M."/>
            <person name="Halim A."/>
            <person name="Hossen Q.M.M."/>
            <person name="Hossain M.Z."/>
            <person name="Ahmed B."/>
            <person name="Rahim S."/>
            <person name="Rahman M.S."/>
            <person name="Alam M.M."/>
            <person name="Hou S."/>
            <person name="Wan X."/>
            <person name="Saito J.A."/>
            <person name="Alam M."/>
        </authorList>
    </citation>
    <scope>NUCLEOTIDE SEQUENCE [LARGE SCALE GENOMIC DNA]</scope>
    <source>
        <strain evidence="2 3">MS6</strain>
    </source>
</reference>
<dbReference type="OrthoDB" id="3917713at2759"/>
<evidence type="ECO:0000256" key="1">
    <source>
        <dbReference type="SAM" id="SignalP"/>
    </source>
</evidence>
<dbReference type="HOGENOM" id="CLU_101058_0_0_1"/>
<evidence type="ECO:0008006" key="4">
    <source>
        <dbReference type="Google" id="ProtNLM"/>
    </source>
</evidence>
<dbReference type="VEuPathDB" id="FungiDB:MPH_04172"/>
<dbReference type="Proteomes" id="UP000007129">
    <property type="component" value="Unassembled WGS sequence"/>
</dbReference>
<feature type="chain" id="PRO_5003867403" description="CYTH domain-containing protein" evidence="1">
    <location>
        <begin position="25"/>
        <end position="262"/>
    </location>
</feature>
<dbReference type="eggNOG" id="ENOG502SNI8">
    <property type="taxonomic scope" value="Eukaryota"/>
</dbReference>
<accession>K2S854</accession>
<feature type="signal peptide" evidence="1">
    <location>
        <begin position="1"/>
        <end position="24"/>
    </location>
</feature>
<protein>
    <recommendedName>
        <fullName evidence="4">CYTH domain-containing protein</fullName>
    </recommendedName>
</protein>
<evidence type="ECO:0000313" key="2">
    <source>
        <dbReference type="EMBL" id="EKG18574.1"/>
    </source>
</evidence>
<dbReference type="InParanoid" id="K2S854"/>
<sequence>MRITTRLHAFIAVVLLAVPSLAKAEDEIHLQWSICDSNPQIALQKLGEDGHDPDRQNPITYYDTCPPVYVQEGLMFRTKTSKGQDISSLKVRFAKETSNVPDTVVCVWDRYGDKTFYTCEKQSPVHGTSLWSDEQVRFAERYRRIVWKDLVAFGPYPNPKWKLNIKGYKAAFDDVAARSLHLMEVEVKVSKSEGDDAYRTVTEHLEKCGVALCDYQESKTLRLFHALGCPVNGSGIQEPVLMRASHELDRKIEEVDLARPHL</sequence>
<keyword evidence="1" id="KW-0732">Signal</keyword>
<name>K2S854_MACPH</name>